<evidence type="ECO:0000256" key="20">
    <source>
        <dbReference type="ARBA" id="ARBA00044624"/>
    </source>
</evidence>
<organism evidence="27 28">
    <name type="scientific">Pseudozyma hubeiensis (strain SY62)</name>
    <name type="common">Yeast</name>
    <dbReference type="NCBI Taxonomy" id="1305764"/>
    <lineage>
        <taxon>Eukaryota</taxon>
        <taxon>Fungi</taxon>
        <taxon>Dikarya</taxon>
        <taxon>Basidiomycota</taxon>
        <taxon>Ustilaginomycotina</taxon>
        <taxon>Ustilaginomycetes</taxon>
        <taxon>Ustilaginales</taxon>
        <taxon>Ustilaginaceae</taxon>
        <taxon>Pseudozyma</taxon>
    </lineage>
</organism>
<dbReference type="Pfam" id="PF01331">
    <property type="entry name" value="mRNA_cap_enzyme"/>
    <property type="match status" value="1"/>
</dbReference>
<dbReference type="HOGENOM" id="CLU_268633_0_0_1"/>
<keyword evidence="16" id="KW-0539">Nucleus</keyword>
<keyword evidence="9" id="KW-0808">Transferase</keyword>
<dbReference type="eggNOG" id="KOG2337">
    <property type="taxonomic scope" value="Eukaryota"/>
</dbReference>
<feature type="domain" description="THIF-type NAD/FAD binding fold" evidence="23">
    <location>
        <begin position="855"/>
        <end position="1104"/>
    </location>
</feature>
<proteinExistence type="inferred from homology"/>
<keyword evidence="8" id="KW-0507">mRNA processing</keyword>
<dbReference type="SUPFAM" id="SSF69572">
    <property type="entry name" value="Activating enzymes of the ubiquitin-like proteins"/>
    <property type="match status" value="1"/>
</dbReference>
<dbReference type="InterPro" id="IPR051029">
    <property type="entry name" value="mRNA_Capping_Enz/RNA_Phosphat"/>
</dbReference>
<dbReference type="Pfam" id="PF00899">
    <property type="entry name" value="ThiF"/>
    <property type="match status" value="1"/>
</dbReference>
<evidence type="ECO:0000256" key="22">
    <source>
        <dbReference type="SAM" id="MobiDB-lite"/>
    </source>
</evidence>
<dbReference type="Pfam" id="PF16420">
    <property type="entry name" value="ATG7_N"/>
    <property type="match status" value="1"/>
</dbReference>
<dbReference type="InterPro" id="IPR006285">
    <property type="entry name" value="Atg7"/>
</dbReference>
<evidence type="ECO:0000256" key="17">
    <source>
        <dbReference type="ARBA" id="ARBA00029897"/>
    </source>
</evidence>
<evidence type="ECO:0000256" key="12">
    <source>
        <dbReference type="ARBA" id="ARBA00022927"/>
    </source>
</evidence>
<dbReference type="FunFam" id="3.40.50.720:FF:000243">
    <property type="entry name" value="Ubiquitin-like modifier-activating enzyme ATG7"/>
    <property type="match status" value="1"/>
</dbReference>
<keyword evidence="15" id="KW-0342">GTP-binding</keyword>
<dbReference type="Gene3D" id="3.30.470.30">
    <property type="entry name" value="DNA ligase/mRNA capping enzyme"/>
    <property type="match status" value="1"/>
</dbReference>
<dbReference type="eggNOG" id="KOG2386">
    <property type="taxonomic scope" value="Eukaryota"/>
</dbReference>
<keyword evidence="28" id="KW-1185">Reference proteome</keyword>
<keyword evidence="11" id="KW-0547">Nucleotide-binding</keyword>
<keyword evidence="14" id="KW-0506">mRNA capping</keyword>
<evidence type="ECO:0000256" key="14">
    <source>
        <dbReference type="ARBA" id="ARBA00023042"/>
    </source>
</evidence>
<gene>
    <name evidence="27" type="ORF">PHSY_006077</name>
</gene>
<protein>
    <recommendedName>
        <fullName evidence="5">Ubiquitin-like modifier-activating enzyme ATG7</fullName>
        <ecNumber evidence="4">2.7.7.50</ecNumber>
    </recommendedName>
    <alternativeName>
        <fullName evidence="17 19">ATG12-activating enzyme E1 ATG7</fullName>
    </alternativeName>
    <alternativeName>
        <fullName evidence="18">Autophagy-related protein 7</fullName>
    </alternativeName>
    <alternativeName>
        <fullName evidence="6">Ubiquitin-like modifier-activating enzyme atg7</fullName>
    </alternativeName>
</protein>
<feature type="domain" description="mRNA capping enzyme adenylation" evidence="24">
    <location>
        <begin position="46"/>
        <end position="247"/>
    </location>
</feature>
<evidence type="ECO:0000256" key="2">
    <source>
        <dbReference type="ARBA" id="ARBA00004329"/>
    </source>
</evidence>
<evidence type="ECO:0000313" key="27">
    <source>
        <dbReference type="EMBL" id="GAC98483.1"/>
    </source>
</evidence>
<evidence type="ECO:0000256" key="7">
    <source>
        <dbReference type="ARBA" id="ARBA00022448"/>
    </source>
</evidence>
<dbReference type="CDD" id="cd07895">
    <property type="entry name" value="Adenylation_mRNA_capping"/>
    <property type="match status" value="1"/>
</dbReference>
<dbReference type="SUPFAM" id="SSF56091">
    <property type="entry name" value="DNA ligase/mRNA capping enzyme, catalytic domain"/>
    <property type="match status" value="1"/>
</dbReference>
<dbReference type="InterPro" id="IPR001339">
    <property type="entry name" value="mRNA_cap_enzyme_adenylation"/>
</dbReference>
<evidence type="ECO:0000259" key="24">
    <source>
        <dbReference type="Pfam" id="PF01331"/>
    </source>
</evidence>
<name>R9PAQ8_PSEHS</name>
<evidence type="ECO:0000256" key="3">
    <source>
        <dbReference type="ARBA" id="ARBA00010931"/>
    </source>
</evidence>
<dbReference type="NCBIfam" id="TIGR01381">
    <property type="entry name" value="E1_like_apg7"/>
    <property type="match status" value="1"/>
</dbReference>
<dbReference type="Gene3D" id="3.40.140.70">
    <property type="entry name" value="Ubiquitin-like modifier-activating enzyme ATG7 N-terminal domain"/>
    <property type="match status" value="1"/>
</dbReference>
<feature type="compositionally biased region" description="Polar residues" evidence="22">
    <location>
        <begin position="413"/>
        <end position="436"/>
    </location>
</feature>
<evidence type="ECO:0000313" key="28">
    <source>
        <dbReference type="Proteomes" id="UP000014071"/>
    </source>
</evidence>
<comment type="similarity">
    <text evidence="3">Belongs to the ATG7 family.</text>
</comment>
<keyword evidence="10" id="KW-0548">Nucleotidyltransferase</keyword>
<comment type="catalytic activity">
    <reaction evidence="20">
        <text>a 5'-end diphospho-ribonucleoside in mRNA + GTP + H(+) = a 5'-end (5'-triphosphoguanosine)-ribonucleoside in mRNA + diphosphate</text>
        <dbReference type="Rhea" id="RHEA:67012"/>
        <dbReference type="Rhea" id="RHEA-COMP:17165"/>
        <dbReference type="Rhea" id="RHEA-COMP:17166"/>
        <dbReference type="ChEBI" id="CHEBI:15378"/>
        <dbReference type="ChEBI" id="CHEBI:33019"/>
        <dbReference type="ChEBI" id="CHEBI:37565"/>
        <dbReference type="ChEBI" id="CHEBI:167616"/>
        <dbReference type="ChEBI" id="CHEBI:167617"/>
        <dbReference type="EC" id="2.7.7.50"/>
    </reaction>
    <physiologicalReaction direction="left-to-right" evidence="20">
        <dbReference type="Rhea" id="RHEA:67013"/>
    </physiologicalReaction>
</comment>
<dbReference type="InterPro" id="IPR012340">
    <property type="entry name" value="NA-bd_OB-fold"/>
</dbReference>
<evidence type="ECO:0000256" key="6">
    <source>
        <dbReference type="ARBA" id="ARBA00018730"/>
    </source>
</evidence>
<dbReference type="InterPro" id="IPR042522">
    <property type="entry name" value="Atg7_N_1"/>
</dbReference>
<evidence type="ECO:0000256" key="18">
    <source>
        <dbReference type="ARBA" id="ARBA00030242"/>
    </source>
</evidence>
<keyword evidence="12" id="KW-0653">Protein transport</keyword>
<dbReference type="Proteomes" id="UP000014071">
    <property type="component" value="Unassembled WGS sequence"/>
</dbReference>
<evidence type="ECO:0000256" key="15">
    <source>
        <dbReference type="ARBA" id="ARBA00023134"/>
    </source>
</evidence>
<feature type="region of interest" description="Disordered" evidence="22">
    <location>
        <begin position="403"/>
        <end position="447"/>
    </location>
</feature>
<dbReference type="GO" id="GO:0006370">
    <property type="term" value="P:7-methylguanosine mRNA capping"/>
    <property type="evidence" value="ECO:0007669"/>
    <property type="project" value="UniProtKB-KW"/>
</dbReference>
<evidence type="ECO:0000259" key="26">
    <source>
        <dbReference type="Pfam" id="PF16420"/>
    </source>
</evidence>
<dbReference type="EC" id="2.7.7.50" evidence="4"/>
<evidence type="ECO:0000256" key="21">
    <source>
        <dbReference type="PIRSR" id="PIRSR606285-1"/>
    </source>
</evidence>
<sequence length="1221" mass="134875">MAPLGHAASVPSVPGRKVEDFQQLSFLREHVRGLCRLNHSRFPGAQPVSFEKTSIGLLQSEDYWVCEKSDGQRVLILIVIPASTGAQEVFLIDRKNDYYQVEGVVFPHHMPKDPEVARVNGMRNHTLMDGELVIDTDSSGKQKLVLLLFDLIVLDRELLASRPLSKRYGRLKTFVYPPYVDYLKRNPAAAARRPFDVQVKKMDLAYGIQMVLYETVPNLLHGNDGLIFTCLNSGYVMGTDPKILKWKPPNENTIDFKLILRFPPDLERDPRGNLPNLSVMPFFELHQYLGDSAHEDYEFFDELWVEPEEWRQMVESGEQFDDRIVECVWSVDPQPATEPYLSRELSLPPRWRMMRIRDDKHHGNHRSIVDKILKSIRDGVDADELVSAAPAIRAAWKTAEREKLRQGAGQAPAPTSTSSVQSSAQHQSGTPKTIGTQPFDPSLPFGGMAYQGVKGKAPPLGSGGPPGLIRRCPLVDGAQLDTREQPYLSTSRRKELSSLKIDKLQLSDDAVSIAAQYTAGKAILDRQTGESVSLGSQISLDAASLQSAAQGTDTASTSSSAHQSVSAISAQGVLKNFNTIESFRSADKQSIFDDTLRHLWKGLIDRQQEPERFLTTFLALTFADLKKFKFYYWFAYPALTTSPPWEVVDDGPDGNEAWKGVSTKISATQCDVITDWIQQQSIGRGFFLFKAVNSSDARCSRISTYESFFEGVPEQARYVGFVDPSGSSQIPGWPLRNFLAYLHARFGVESAQVICWKDDVGTAASAPTPGRLRSVVGQVRLPAPQSADRASASGLRFDGRQTWLACKPSDTSAPSGVGWERNAQGKLAPKVADLGPLMDPRKLADQAVDLNLKLMRWRIMPEIKLETIQSTRCLLLGAGTLGCYVARSLLGWGVRQITLVDSAKVSFSNPVRQPLFDFEDCLEGGQPKAECAARRLMRIYPGVDAKGISLSIPMPGHPVAPNTEHRVKEDVERLEKLVDEHDVIYLLMDSRESRWLPSLLGAAKSKLVINAALGFDSYLVMRHGGPPIAAEGTEGRPDANKGKTADQSWHGRLGCYFCNDVVAPSDSLTDRTLDQMCTVTRPGLAAIAGASAVELMVSVLQHDLGVNAPATAGETSRQGVEDAQAIADATTVLGIVPHQLRGFLAQFHTLRVVGQAYDRCTGCSAAVVEAYRARGFEMLLNAFNEDKYLEQLTGLDKMYQEAEELEAAVDWDVEDDDEDGF</sequence>
<dbReference type="InterPro" id="IPR042523">
    <property type="entry name" value="Atg7_N_2"/>
</dbReference>
<feature type="domain" description="Ubiquitin-like modifier-activating enzyme Atg7 N-terminal" evidence="26">
    <location>
        <begin position="495"/>
        <end position="838"/>
    </location>
</feature>
<dbReference type="CDD" id="cd01486">
    <property type="entry name" value="Apg7"/>
    <property type="match status" value="1"/>
</dbReference>
<dbReference type="InterPro" id="IPR000594">
    <property type="entry name" value="ThiF_NAD_FAD-bd"/>
</dbReference>
<reference evidence="28" key="1">
    <citation type="journal article" date="2013" name="Genome Announc.">
        <title>Draft genome sequence of the basidiomycetous yeast-like fungus Pseudozyma hubeiensis SY62, which produces an abundant amount of the biosurfactant mannosylerythritol lipids.</title>
        <authorList>
            <person name="Konishi M."/>
            <person name="Hatada Y."/>
            <person name="Horiuchi J."/>
        </authorList>
    </citation>
    <scope>NUCLEOTIDE SEQUENCE [LARGE SCALE GENOMIC DNA]</scope>
    <source>
        <strain evidence="28">SY62</strain>
    </source>
</reference>
<dbReference type="GO" id="GO:0008641">
    <property type="term" value="F:ubiquitin-like modifier activating enzyme activity"/>
    <property type="evidence" value="ECO:0007669"/>
    <property type="project" value="InterPro"/>
</dbReference>
<dbReference type="PANTHER" id="PTHR10367">
    <property type="entry name" value="MRNA-CAPPING ENZYME"/>
    <property type="match status" value="1"/>
</dbReference>
<evidence type="ECO:0000256" key="5">
    <source>
        <dbReference type="ARBA" id="ARBA00017647"/>
    </source>
</evidence>
<evidence type="ECO:0000256" key="13">
    <source>
        <dbReference type="ARBA" id="ARBA00023006"/>
    </source>
</evidence>
<evidence type="ECO:0000256" key="1">
    <source>
        <dbReference type="ARBA" id="ARBA00004123"/>
    </source>
</evidence>
<dbReference type="RefSeq" id="XP_012192070.1">
    <property type="nucleotide sequence ID" value="XM_012336680.1"/>
</dbReference>
<evidence type="ECO:0000259" key="23">
    <source>
        <dbReference type="Pfam" id="PF00899"/>
    </source>
</evidence>
<evidence type="ECO:0000256" key="4">
    <source>
        <dbReference type="ARBA" id="ARBA00012475"/>
    </source>
</evidence>
<dbReference type="Gene3D" id="3.40.140.100">
    <property type="entry name" value="Ubiquitin-like modifier-activating enzyme ATG7 C-terminal domain"/>
    <property type="match status" value="1"/>
</dbReference>
<dbReference type="InterPro" id="IPR032197">
    <property type="entry name" value="Atg7_N"/>
</dbReference>
<keyword evidence="13" id="KW-0072">Autophagy</keyword>
<evidence type="ECO:0000256" key="19">
    <source>
        <dbReference type="ARBA" id="ARBA00032823"/>
    </source>
</evidence>
<accession>R9PAQ8</accession>
<dbReference type="GeneID" id="24111349"/>
<comment type="subcellular location">
    <subcellularLocation>
        <location evidence="1">Nucleus</location>
    </subcellularLocation>
    <subcellularLocation>
        <location evidence="2">Preautophagosomal structure</location>
    </subcellularLocation>
</comment>
<dbReference type="PANTHER" id="PTHR10367:SF17">
    <property type="entry name" value="MRNA-CAPPING ENZYME"/>
    <property type="match status" value="1"/>
</dbReference>
<dbReference type="GO" id="GO:0004484">
    <property type="term" value="F:mRNA guanylyltransferase activity"/>
    <property type="evidence" value="ECO:0007669"/>
    <property type="project" value="UniProtKB-EC"/>
</dbReference>
<feature type="active site" description="Glycyl thioester intermediate" evidence="21">
    <location>
        <position position="1077"/>
    </location>
</feature>
<dbReference type="GO" id="GO:0005525">
    <property type="term" value="F:GTP binding"/>
    <property type="evidence" value="ECO:0007669"/>
    <property type="project" value="UniProtKB-KW"/>
</dbReference>
<dbReference type="Pfam" id="PF03919">
    <property type="entry name" value="mRNA_cap_C"/>
    <property type="match status" value="1"/>
</dbReference>
<dbReference type="STRING" id="1305764.R9PAQ8"/>
<dbReference type="InterPro" id="IPR035985">
    <property type="entry name" value="Ubiquitin-activating_enz"/>
</dbReference>
<dbReference type="GO" id="GO:0000407">
    <property type="term" value="C:phagophore assembly site"/>
    <property type="evidence" value="ECO:0007669"/>
    <property type="project" value="UniProtKB-SubCell"/>
</dbReference>
<feature type="domain" description="mRNA capping enzyme C-terminal" evidence="25">
    <location>
        <begin position="251"/>
        <end position="386"/>
    </location>
</feature>
<dbReference type="GO" id="GO:0016237">
    <property type="term" value="P:microautophagy"/>
    <property type="evidence" value="ECO:0007669"/>
    <property type="project" value="UniProtKB-ARBA"/>
</dbReference>
<evidence type="ECO:0000259" key="25">
    <source>
        <dbReference type="Pfam" id="PF03919"/>
    </source>
</evidence>
<dbReference type="SUPFAM" id="SSF50249">
    <property type="entry name" value="Nucleic acid-binding proteins"/>
    <property type="match status" value="1"/>
</dbReference>
<dbReference type="AlphaFoldDB" id="R9PAQ8"/>
<evidence type="ECO:0000256" key="11">
    <source>
        <dbReference type="ARBA" id="ARBA00022741"/>
    </source>
</evidence>
<dbReference type="Gene3D" id="3.40.50.720">
    <property type="entry name" value="NAD(P)-binding Rossmann-like Domain"/>
    <property type="match status" value="1"/>
</dbReference>
<dbReference type="GO" id="GO:0005524">
    <property type="term" value="F:ATP binding"/>
    <property type="evidence" value="ECO:0007669"/>
    <property type="project" value="InterPro"/>
</dbReference>
<dbReference type="OrthoDB" id="338614at2759"/>
<keyword evidence="7" id="KW-0813">Transport</keyword>
<evidence type="ECO:0000256" key="10">
    <source>
        <dbReference type="ARBA" id="ARBA00022695"/>
    </source>
</evidence>
<evidence type="ECO:0000256" key="8">
    <source>
        <dbReference type="ARBA" id="ARBA00022664"/>
    </source>
</evidence>
<dbReference type="InterPro" id="IPR013846">
    <property type="entry name" value="mRNA_cap_enzyme_C"/>
</dbReference>
<dbReference type="Gene3D" id="2.40.50.140">
    <property type="entry name" value="Nucleic acid-binding proteins"/>
    <property type="match status" value="1"/>
</dbReference>
<dbReference type="EMBL" id="DF238820">
    <property type="protein sequence ID" value="GAC98483.1"/>
    <property type="molecule type" value="Genomic_DNA"/>
</dbReference>
<dbReference type="GO" id="GO:0015031">
    <property type="term" value="P:protein transport"/>
    <property type="evidence" value="ECO:0007669"/>
    <property type="project" value="UniProtKB-KW"/>
</dbReference>
<dbReference type="GO" id="GO:0005634">
    <property type="term" value="C:nucleus"/>
    <property type="evidence" value="ECO:0007669"/>
    <property type="project" value="UniProtKB-SubCell"/>
</dbReference>
<evidence type="ECO:0000256" key="9">
    <source>
        <dbReference type="ARBA" id="ARBA00022679"/>
    </source>
</evidence>
<evidence type="ECO:0000256" key="16">
    <source>
        <dbReference type="ARBA" id="ARBA00023242"/>
    </source>
</evidence>